<accession>A0AAV3RW77</accession>
<dbReference type="EMBL" id="BAABME010013272">
    <property type="protein sequence ID" value="GAA0185983.1"/>
    <property type="molecule type" value="Genomic_DNA"/>
</dbReference>
<reference evidence="2 3" key="1">
    <citation type="submission" date="2024-01" db="EMBL/GenBank/DDBJ databases">
        <title>The complete chloroplast genome sequence of Lithospermum erythrorhizon: insights into the phylogenetic relationship among Boraginaceae species and the maternal lineages of purple gromwells.</title>
        <authorList>
            <person name="Okada T."/>
            <person name="Watanabe K."/>
        </authorList>
    </citation>
    <scope>NUCLEOTIDE SEQUENCE [LARGE SCALE GENOMIC DNA]</scope>
</reference>
<keyword evidence="3" id="KW-1185">Reference proteome</keyword>
<feature type="region of interest" description="Disordered" evidence="1">
    <location>
        <begin position="1"/>
        <end position="38"/>
    </location>
</feature>
<dbReference type="AlphaFoldDB" id="A0AAV3RW77"/>
<evidence type="ECO:0000313" key="3">
    <source>
        <dbReference type="Proteomes" id="UP001454036"/>
    </source>
</evidence>
<evidence type="ECO:0000256" key="1">
    <source>
        <dbReference type="SAM" id="MobiDB-lite"/>
    </source>
</evidence>
<evidence type="ECO:0000313" key="2">
    <source>
        <dbReference type="EMBL" id="GAA0185983.1"/>
    </source>
</evidence>
<sequence length="93" mass="10403">MTGSTKKRKVDADGMPPASSENHKTKKAKRKGDFSRVDFDFRNPPHNVSWTLTSAAHDIWTPSGEEGLTPEPVKKTWDDVFSCITELEGKTIK</sequence>
<protein>
    <submittedName>
        <fullName evidence="2">Uncharacterized protein</fullName>
    </submittedName>
</protein>
<name>A0AAV3RW77_LITER</name>
<proteinExistence type="predicted"/>
<dbReference type="Proteomes" id="UP001454036">
    <property type="component" value="Unassembled WGS sequence"/>
</dbReference>
<organism evidence="2 3">
    <name type="scientific">Lithospermum erythrorhizon</name>
    <name type="common">Purple gromwell</name>
    <name type="synonym">Lithospermum officinale var. erythrorhizon</name>
    <dbReference type="NCBI Taxonomy" id="34254"/>
    <lineage>
        <taxon>Eukaryota</taxon>
        <taxon>Viridiplantae</taxon>
        <taxon>Streptophyta</taxon>
        <taxon>Embryophyta</taxon>
        <taxon>Tracheophyta</taxon>
        <taxon>Spermatophyta</taxon>
        <taxon>Magnoliopsida</taxon>
        <taxon>eudicotyledons</taxon>
        <taxon>Gunneridae</taxon>
        <taxon>Pentapetalae</taxon>
        <taxon>asterids</taxon>
        <taxon>lamiids</taxon>
        <taxon>Boraginales</taxon>
        <taxon>Boraginaceae</taxon>
        <taxon>Boraginoideae</taxon>
        <taxon>Lithospermeae</taxon>
        <taxon>Lithospermum</taxon>
    </lineage>
</organism>
<gene>
    <name evidence="2" type="ORF">LIER_33271</name>
</gene>
<comment type="caution">
    <text evidence="2">The sequence shown here is derived from an EMBL/GenBank/DDBJ whole genome shotgun (WGS) entry which is preliminary data.</text>
</comment>